<dbReference type="InterPro" id="IPR009057">
    <property type="entry name" value="Homeodomain-like_sf"/>
</dbReference>
<gene>
    <name evidence="5" type="ORF">T190607A01A_10170</name>
</gene>
<name>A0ABM9NQQ3_9FLAO</name>
<sequence>MKPIKEIEFKSKKTNHGYFDLVSLEDILNLQPKDHNQFEHHKVAFYIIAIITNGKGIHSVNYKEYPYEKGTIFTLRKNNIHKFIKSNASGKFLIFTEDFIIQYADTYETLKLLQLFNEMLGSPKIQLNKSDYVEIEDTILQIESEFFNVKDDYSINIIRNLVQIIVLKLFRIKAKEIQNSENQNYYLKFLKLQELIEKECFESKKVSYYADKMGVTTKTLNNITQSIIDKPAKAFIDEIVILQIKRLLVSSNLSLTEIAYTAGFDLPTNFFKYFRKKTGQSPKEFKTSQG</sequence>
<protein>
    <submittedName>
        <fullName evidence="5">AraC family transcriptional regulator, transcriptional activator of pobA</fullName>
    </submittedName>
</protein>
<dbReference type="Gene3D" id="1.10.10.60">
    <property type="entry name" value="Homeodomain-like"/>
    <property type="match status" value="1"/>
</dbReference>
<evidence type="ECO:0000256" key="3">
    <source>
        <dbReference type="ARBA" id="ARBA00023163"/>
    </source>
</evidence>
<dbReference type="Pfam" id="PF02311">
    <property type="entry name" value="AraC_binding"/>
    <property type="match status" value="1"/>
</dbReference>
<evidence type="ECO:0000259" key="4">
    <source>
        <dbReference type="PROSITE" id="PS01124"/>
    </source>
</evidence>
<dbReference type="Proteomes" id="UP001497416">
    <property type="component" value="Unassembled WGS sequence"/>
</dbReference>
<dbReference type="RefSeq" id="WP_348709658.1">
    <property type="nucleotide sequence ID" value="NZ_CAXIXY010000003.1"/>
</dbReference>
<feature type="domain" description="HTH araC/xylS-type" evidence="4">
    <location>
        <begin position="190"/>
        <end position="288"/>
    </location>
</feature>
<dbReference type="Pfam" id="PF12833">
    <property type="entry name" value="HTH_18"/>
    <property type="match status" value="1"/>
</dbReference>
<reference evidence="5 6" key="1">
    <citation type="submission" date="2024-05" db="EMBL/GenBank/DDBJ databases">
        <authorList>
            <person name="Duchaud E."/>
        </authorList>
    </citation>
    <scope>NUCLEOTIDE SEQUENCE [LARGE SCALE GENOMIC DNA]</scope>
    <source>
        <strain evidence="5">Ena-SAMPLE-TAB-13-05-2024-13:56:06:370-140302</strain>
    </source>
</reference>
<keyword evidence="6" id="KW-1185">Reference proteome</keyword>
<dbReference type="InterPro" id="IPR018060">
    <property type="entry name" value="HTH_AraC"/>
</dbReference>
<dbReference type="SUPFAM" id="SSF46689">
    <property type="entry name" value="Homeodomain-like"/>
    <property type="match status" value="1"/>
</dbReference>
<dbReference type="PANTHER" id="PTHR43280:SF32">
    <property type="entry name" value="TRANSCRIPTIONAL REGULATORY PROTEIN"/>
    <property type="match status" value="1"/>
</dbReference>
<comment type="caution">
    <text evidence="5">The sequence shown here is derived from an EMBL/GenBank/DDBJ whole genome shotgun (WGS) entry which is preliminary data.</text>
</comment>
<evidence type="ECO:0000256" key="2">
    <source>
        <dbReference type="ARBA" id="ARBA00023125"/>
    </source>
</evidence>
<proteinExistence type="predicted"/>
<dbReference type="InterPro" id="IPR037923">
    <property type="entry name" value="HTH-like"/>
</dbReference>
<dbReference type="SUPFAM" id="SSF51215">
    <property type="entry name" value="Regulatory protein AraC"/>
    <property type="match status" value="1"/>
</dbReference>
<evidence type="ECO:0000256" key="1">
    <source>
        <dbReference type="ARBA" id="ARBA00023015"/>
    </source>
</evidence>
<evidence type="ECO:0000313" key="6">
    <source>
        <dbReference type="Proteomes" id="UP001497416"/>
    </source>
</evidence>
<accession>A0ABM9NQQ3</accession>
<evidence type="ECO:0000313" key="5">
    <source>
        <dbReference type="EMBL" id="CAL2075313.1"/>
    </source>
</evidence>
<dbReference type="InterPro" id="IPR003313">
    <property type="entry name" value="AraC-bd"/>
</dbReference>
<keyword evidence="2" id="KW-0238">DNA-binding</keyword>
<dbReference type="PROSITE" id="PS01124">
    <property type="entry name" value="HTH_ARAC_FAMILY_2"/>
    <property type="match status" value="1"/>
</dbReference>
<dbReference type="EMBL" id="CAXIXY010000003">
    <property type="protein sequence ID" value="CAL2075313.1"/>
    <property type="molecule type" value="Genomic_DNA"/>
</dbReference>
<keyword evidence="1" id="KW-0805">Transcription regulation</keyword>
<keyword evidence="3" id="KW-0804">Transcription</keyword>
<organism evidence="5 6">
    <name type="scientific">Tenacibaculum platacis</name>
    <dbReference type="NCBI Taxonomy" id="3137852"/>
    <lineage>
        <taxon>Bacteria</taxon>
        <taxon>Pseudomonadati</taxon>
        <taxon>Bacteroidota</taxon>
        <taxon>Flavobacteriia</taxon>
        <taxon>Flavobacteriales</taxon>
        <taxon>Flavobacteriaceae</taxon>
        <taxon>Tenacibaculum</taxon>
    </lineage>
</organism>
<dbReference type="PANTHER" id="PTHR43280">
    <property type="entry name" value="ARAC-FAMILY TRANSCRIPTIONAL REGULATOR"/>
    <property type="match status" value="1"/>
</dbReference>
<dbReference type="SMART" id="SM00342">
    <property type="entry name" value="HTH_ARAC"/>
    <property type="match status" value="1"/>
</dbReference>